<dbReference type="GO" id="GO:0006508">
    <property type="term" value="P:proteolysis"/>
    <property type="evidence" value="ECO:0007669"/>
    <property type="project" value="UniProtKB-KW"/>
</dbReference>
<evidence type="ECO:0000313" key="10">
    <source>
        <dbReference type="EMBL" id="MFC0716755.1"/>
    </source>
</evidence>
<evidence type="ECO:0000256" key="2">
    <source>
        <dbReference type="ARBA" id="ARBA00022670"/>
    </source>
</evidence>
<dbReference type="SUPFAM" id="SSF144091">
    <property type="entry name" value="Rhomboid-like"/>
    <property type="match status" value="1"/>
</dbReference>
<dbReference type="PANTHER" id="PTHR22936:SF69">
    <property type="entry name" value="RHOMBOID-LIKE PROTEIN"/>
    <property type="match status" value="1"/>
</dbReference>
<dbReference type="InterPro" id="IPR002610">
    <property type="entry name" value="Peptidase_S54_rhomboid-like"/>
</dbReference>
<reference evidence="10 11" key="1">
    <citation type="submission" date="2024-09" db="EMBL/GenBank/DDBJ databases">
        <authorList>
            <person name="Sun Q."/>
            <person name="Mori K."/>
        </authorList>
    </citation>
    <scope>NUCLEOTIDE SEQUENCE [LARGE SCALE GENOMIC DNA]</scope>
    <source>
        <strain evidence="10 11">KCTC 52403</strain>
    </source>
</reference>
<keyword evidence="5" id="KW-0720">Serine protease</keyword>
<dbReference type="GO" id="GO:0008233">
    <property type="term" value="F:peptidase activity"/>
    <property type="evidence" value="ECO:0007669"/>
    <property type="project" value="UniProtKB-KW"/>
</dbReference>
<feature type="transmembrane region" description="Helical" evidence="8">
    <location>
        <begin position="149"/>
        <end position="171"/>
    </location>
</feature>
<dbReference type="EC" id="3.4.21.-" evidence="10"/>
<dbReference type="PANTHER" id="PTHR22936">
    <property type="entry name" value="RHOMBOID-RELATED"/>
    <property type="match status" value="1"/>
</dbReference>
<dbReference type="Proteomes" id="UP001589898">
    <property type="component" value="Unassembled WGS sequence"/>
</dbReference>
<keyword evidence="7 8" id="KW-0472">Membrane</keyword>
<feature type="transmembrane region" description="Helical" evidence="8">
    <location>
        <begin position="7"/>
        <end position="28"/>
    </location>
</feature>
<dbReference type="Gene3D" id="1.20.1540.10">
    <property type="entry name" value="Rhomboid-like"/>
    <property type="match status" value="1"/>
</dbReference>
<keyword evidence="6 8" id="KW-1133">Transmembrane helix</keyword>
<feature type="transmembrane region" description="Helical" evidence="8">
    <location>
        <begin position="94"/>
        <end position="115"/>
    </location>
</feature>
<evidence type="ECO:0000256" key="8">
    <source>
        <dbReference type="SAM" id="Phobius"/>
    </source>
</evidence>
<feature type="transmembrane region" description="Helical" evidence="8">
    <location>
        <begin position="70"/>
        <end position="87"/>
    </location>
</feature>
<dbReference type="InterPro" id="IPR035952">
    <property type="entry name" value="Rhomboid-like_sf"/>
</dbReference>
<dbReference type="RefSeq" id="WP_229823619.1">
    <property type="nucleotide sequence ID" value="NZ_BMZT01000021.1"/>
</dbReference>
<keyword evidence="3 8" id="KW-0812">Transmembrane</keyword>
<organism evidence="10 11">
    <name type="scientific">Luteimonas padinae</name>
    <dbReference type="NCBI Taxonomy" id="1714359"/>
    <lineage>
        <taxon>Bacteria</taxon>
        <taxon>Pseudomonadati</taxon>
        <taxon>Pseudomonadota</taxon>
        <taxon>Gammaproteobacteria</taxon>
        <taxon>Lysobacterales</taxon>
        <taxon>Lysobacteraceae</taxon>
        <taxon>Luteimonas</taxon>
    </lineage>
</organism>
<dbReference type="EMBL" id="JBHLTF010000006">
    <property type="protein sequence ID" value="MFC0716755.1"/>
    <property type="molecule type" value="Genomic_DNA"/>
</dbReference>
<gene>
    <name evidence="10" type="ORF">ACFFFU_03115</name>
</gene>
<feature type="transmembrane region" description="Helical" evidence="8">
    <location>
        <begin position="121"/>
        <end position="142"/>
    </location>
</feature>
<comment type="subcellular location">
    <subcellularLocation>
        <location evidence="1">Membrane</location>
        <topology evidence="1">Multi-pass membrane protein</topology>
    </subcellularLocation>
</comment>
<accession>A0ABV6STJ8</accession>
<keyword evidence="11" id="KW-1185">Reference proteome</keyword>
<keyword evidence="2 10" id="KW-0645">Protease</keyword>
<evidence type="ECO:0000259" key="9">
    <source>
        <dbReference type="Pfam" id="PF01694"/>
    </source>
</evidence>
<evidence type="ECO:0000313" key="11">
    <source>
        <dbReference type="Proteomes" id="UP001589898"/>
    </source>
</evidence>
<keyword evidence="4 10" id="KW-0378">Hydrolase</keyword>
<evidence type="ECO:0000256" key="5">
    <source>
        <dbReference type="ARBA" id="ARBA00022825"/>
    </source>
</evidence>
<evidence type="ECO:0000256" key="4">
    <source>
        <dbReference type="ARBA" id="ARBA00022801"/>
    </source>
</evidence>
<comment type="caution">
    <text evidence="10">The sequence shown here is derived from an EMBL/GenBank/DDBJ whole genome shotgun (WGS) entry which is preliminary data.</text>
</comment>
<sequence length="208" mass="22464">MKSTQIPYITIIICLTTLIYSMGVALAVSGNLMGSVRITQLEPYGGVTFAHLENLELWRLLASQLIHVKQSHMLFNVLSLALLGFFLERRVHGFMFFLLWFIAGVAGTLVGTLFVTPPWNLGTGASQAVLGIAAFGLALFLRGAIQSRAFLIVLCFSLIPAFALDFIYAGYPKPGHVVPLLIGGIAGFVHCRQPSKALQHAPPRAGGV</sequence>
<proteinExistence type="predicted"/>
<name>A0ABV6STJ8_9GAMM</name>
<evidence type="ECO:0000256" key="1">
    <source>
        <dbReference type="ARBA" id="ARBA00004141"/>
    </source>
</evidence>
<feature type="domain" description="Peptidase S54 rhomboid" evidence="9">
    <location>
        <begin position="56"/>
        <end position="192"/>
    </location>
</feature>
<dbReference type="Pfam" id="PF01694">
    <property type="entry name" value="Rhomboid"/>
    <property type="match status" value="1"/>
</dbReference>
<evidence type="ECO:0000256" key="3">
    <source>
        <dbReference type="ARBA" id="ARBA00022692"/>
    </source>
</evidence>
<dbReference type="InterPro" id="IPR022764">
    <property type="entry name" value="Peptidase_S54_rhomboid_dom"/>
</dbReference>
<evidence type="ECO:0000256" key="7">
    <source>
        <dbReference type="ARBA" id="ARBA00023136"/>
    </source>
</evidence>
<protein>
    <submittedName>
        <fullName evidence="10">Rhomboid family intramembrane serine protease</fullName>
        <ecNumber evidence="10">3.4.21.-</ecNumber>
    </submittedName>
</protein>
<evidence type="ECO:0000256" key="6">
    <source>
        <dbReference type="ARBA" id="ARBA00022989"/>
    </source>
</evidence>